<evidence type="ECO:0000256" key="7">
    <source>
        <dbReference type="SAM" id="MobiDB-lite"/>
    </source>
</evidence>
<keyword evidence="6" id="KW-0804">Transcription</keyword>
<evidence type="ECO:0000256" key="3">
    <source>
        <dbReference type="ARBA" id="ARBA00022771"/>
    </source>
</evidence>
<evidence type="ECO:0000256" key="5">
    <source>
        <dbReference type="ARBA" id="ARBA00023015"/>
    </source>
</evidence>
<feature type="compositionally biased region" description="Acidic residues" evidence="7">
    <location>
        <begin position="111"/>
        <end position="127"/>
    </location>
</feature>
<evidence type="ECO:0000313" key="8">
    <source>
        <dbReference type="EnsemblMetazoa" id="AAEL023221-PA"/>
    </source>
</evidence>
<dbReference type="EnsemblMetazoa" id="AAEL023221-RA">
    <property type="protein sequence ID" value="AAEL023221-PA"/>
    <property type="gene ID" value="AAEL023221"/>
</dbReference>
<protein>
    <submittedName>
        <fullName evidence="8">Uncharacterized protein</fullName>
    </submittedName>
</protein>
<keyword evidence="1" id="KW-0479">Metal-binding</keyword>
<dbReference type="Gene3D" id="3.30.160.60">
    <property type="entry name" value="Classic Zinc Finger"/>
    <property type="match status" value="6"/>
</dbReference>
<dbReference type="FunFam" id="3.30.160.60:FF:000032">
    <property type="entry name" value="Krueppel-like factor 4"/>
    <property type="match status" value="1"/>
</dbReference>
<evidence type="ECO:0000313" key="9">
    <source>
        <dbReference type="Proteomes" id="UP000008820"/>
    </source>
</evidence>
<proteinExistence type="predicted"/>
<dbReference type="Pfam" id="PF00096">
    <property type="entry name" value="zf-C2H2"/>
    <property type="match status" value="4"/>
</dbReference>
<dbReference type="GO" id="GO:0000977">
    <property type="term" value="F:RNA polymerase II transcription regulatory region sequence-specific DNA binding"/>
    <property type="evidence" value="ECO:0007669"/>
    <property type="project" value="TreeGrafter"/>
</dbReference>
<evidence type="ECO:0000256" key="1">
    <source>
        <dbReference type="ARBA" id="ARBA00022723"/>
    </source>
</evidence>
<dbReference type="InterPro" id="IPR036236">
    <property type="entry name" value="Znf_C2H2_sf"/>
</dbReference>
<keyword evidence="4" id="KW-0862">Zinc</keyword>
<keyword evidence="5" id="KW-0805">Transcription regulation</keyword>
<evidence type="ECO:0000256" key="6">
    <source>
        <dbReference type="ARBA" id="ARBA00023163"/>
    </source>
</evidence>
<name>A0A6I8TQG2_AEDAE</name>
<evidence type="ECO:0000256" key="2">
    <source>
        <dbReference type="ARBA" id="ARBA00022737"/>
    </source>
</evidence>
<dbReference type="InterPro" id="IPR013087">
    <property type="entry name" value="Znf_C2H2_type"/>
</dbReference>
<dbReference type="AlphaFoldDB" id="A0A6I8TQG2"/>
<gene>
    <name evidence="8" type="primary">110678700</name>
</gene>
<dbReference type="SUPFAM" id="SSF57667">
    <property type="entry name" value="beta-beta-alpha zinc fingers"/>
    <property type="match status" value="4"/>
</dbReference>
<dbReference type="Pfam" id="PF07776">
    <property type="entry name" value="zf-AD"/>
    <property type="match status" value="1"/>
</dbReference>
<feature type="compositionally biased region" description="Basic residues" evidence="7">
    <location>
        <begin position="153"/>
        <end position="163"/>
    </location>
</feature>
<organism evidence="8 9">
    <name type="scientific">Aedes aegypti</name>
    <name type="common">Yellowfever mosquito</name>
    <name type="synonym">Culex aegypti</name>
    <dbReference type="NCBI Taxonomy" id="7159"/>
    <lineage>
        <taxon>Eukaryota</taxon>
        <taxon>Metazoa</taxon>
        <taxon>Ecdysozoa</taxon>
        <taxon>Arthropoda</taxon>
        <taxon>Hexapoda</taxon>
        <taxon>Insecta</taxon>
        <taxon>Pterygota</taxon>
        <taxon>Neoptera</taxon>
        <taxon>Endopterygota</taxon>
        <taxon>Diptera</taxon>
        <taxon>Nematocera</taxon>
        <taxon>Culicoidea</taxon>
        <taxon>Culicidae</taxon>
        <taxon>Culicinae</taxon>
        <taxon>Aedini</taxon>
        <taxon>Aedes</taxon>
        <taxon>Stegomyia</taxon>
    </lineage>
</organism>
<dbReference type="SMART" id="SM00355">
    <property type="entry name" value="ZnF_C2H2"/>
    <property type="match status" value="8"/>
</dbReference>
<dbReference type="PANTHER" id="PTHR24409">
    <property type="entry name" value="ZINC FINGER PROTEIN 142"/>
    <property type="match status" value="1"/>
</dbReference>
<dbReference type="SMART" id="SM00868">
    <property type="entry name" value="zf-AD"/>
    <property type="match status" value="2"/>
</dbReference>
<sequence>MEQAICRACGTQLSSDVSCEALEKYLAIYSQLTAIQLKDEMDLREMKICMPCADKLQDFDQFRKLCQQVHWKLHNVKVKEELDIDQVMFHVETELADGLKSESSASFGDDEKYDDFEAEDEEEIDDEDNKPLTVLFKKEMKAEEDEEFAASPKTKKKKKKRAKYGSAKNQKPKSPIPIYSCDRCPKKFRVILRMEAHKRTHDGLKPFECELCGKDFWKWNNLKTHRIQKHSNDKISIPCGFEGCDLTFATRQGQKRHYLRTHDPTYVIPEQTAFVCDTCGKTFTTNGALKKHKFIHAPNEMPFVCGICAKKFPTSHKLKEHTMRHQGIRNHTCSFCGLRKTTMHELKAHINTVHSKSKTYPCDICASEFTNIGNLNRHVRIVHLGMKPYVCHVCDRAFGKGDHLKRHMKSHNLPPSAAFPPPRIPRFPPVYADPEQEGLTTVEPAVLQSPVDQIKPEAFASAQS</sequence>
<reference evidence="8 9" key="1">
    <citation type="submission" date="2017-06" db="EMBL/GenBank/DDBJ databases">
        <title>Aedes aegypti genome working group (AGWG) sequencing and assembly.</title>
        <authorList>
            <consortium name="Aedes aegypti Genome Working Group (AGWG)"/>
            <person name="Matthews B.J."/>
        </authorList>
    </citation>
    <scope>NUCLEOTIDE SEQUENCE [LARGE SCALE GENOMIC DNA]</scope>
    <source>
        <strain evidence="8 9">LVP_AGWG</strain>
    </source>
</reference>
<feature type="region of interest" description="Disordered" evidence="7">
    <location>
        <begin position="146"/>
        <end position="172"/>
    </location>
</feature>
<dbReference type="PROSITE" id="PS00028">
    <property type="entry name" value="ZINC_FINGER_C2H2_1"/>
    <property type="match status" value="6"/>
</dbReference>
<dbReference type="PANTHER" id="PTHR24409:SF295">
    <property type="entry name" value="AZ2-RELATED"/>
    <property type="match status" value="1"/>
</dbReference>
<keyword evidence="3" id="KW-0863">Zinc-finger</keyword>
<dbReference type="InParanoid" id="A0A6I8TQG2"/>
<evidence type="ECO:0000256" key="4">
    <source>
        <dbReference type="ARBA" id="ARBA00022833"/>
    </source>
</evidence>
<dbReference type="OrthoDB" id="7752550at2759"/>
<feature type="region of interest" description="Disordered" evidence="7">
    <location>
        <begin position="100"/>
        <end position="127"/>
    </location>
</feature>
<dbReference type="Proteomes" id="UP000008820">
    <property type="component" value="Chromosome 3"/>
</dbReference>
<dbReference type="GO" id="GO:0005634">
    <property type="term" value="C:nucleus"/>
    <property type="evidence" value="ECO:0007669"/>
    <property type="project" value="InterPro"/>
</dbReference>
<dbReference type="GO" id="GO:0008270">
    <property type="term" value="F:zinc ion binding"/>
    <property type="evidence" value="ECO:0007669"/>
    <property type="project" value="UniProtKB-UniRule"/>
</dbReference>
<dbReference type="FunFam" id="3.30.160.60:FF:000446">
    <property type="entry name" value="Zinc finger protein"/>
    <property type="match status" value="1"/>
</dbReference>
<dbReference type="GO" id="GO:0000981">
    <property type="term" value="F:DNA-binding transcription factor activity, RNA polymerase II-specific"/>
    <property type="evidence" value="ECO:0007669"/>
    <property type="project" value="TreeGrafter"/>
</dbReference>
<dbReference type="PROSITE" id="PS50157">
    <property type="entry name" value="ZINC_FINGER_C2H2_2"/>
    <property type="match status" value="7"/>
</dbReference>
<dbReference type="InterPro" id="IPR012934">
    <property type="entry name" value="Znf_AD"/>
</dbReference>
<dbReference type="FunCoup" id="A0A6I8TQG2">
    <property type="interactions" value="525"/>
</dbReference>
<keyword evidence="9" id="KW-1185">Reference proteome</keyword>
<accession>A0A6I8TQG2</accession>
<reference evidence="8" key="2">
    <citation type="submission" date="2020-05" db="UniProtKB">
        <authorList>
            <consortium name="EnsemblMetazoa"/>
        </authorList>
    </citation>
    <scope>IDENTIFICATION</scope>
    <source>
        <strain evidence="8">LVP_AGWG</strain>
    </source>
</reference>
<keyword evidence="2" id="KW-0677">Repeat</keyword>
<dbReference type="PROSITE" id="PS51915">
    <property type="entry name" value="ZAD"/>
    <property type="match status" value="1"/>
</dbReference>